<dbReference type="SUPFAM" id="SSF55874">
    <property type="entry name" value="ATPase domain of HSP90 chaperone/DNA topoisomerase II/histidine kinase"/>
    <property type="match status" value="1"/>
</dbReference>
<organism evidence="4 5">
    <name type="scientific">Streptomyces capitiformicae</name>
    <dbReference type="NCBI Taxonomy" id="2014920"/>
    <lineage>
        <taxon>Bacteria</taxon>
        <taxon>Bacillati</taxon>
        <taxon>Actinomycetota</taxon>
        <taxon>Actinomycetes</taxon>
        <taxon>Kitasatosporales</taxon>
        <taxon>Streptomycetaceae</taxon>
        <taxon>Streptomyces</taxon>
    </lineage>
</organism>
<feature type="domain" description="iHD-CE" evidence="2">
    <location>
        <begin position="254"/>
        <end position="616"/>
    </location>
</feature>
<dbReference type="InterPro" id="IPR029030">
    <property type="entry name" value="Caspase-like_dom_sf"/>
</dbReference>
<dbReference type="InterPro" id="IPR036890">
    <property type="entry name" value="HATPase_C_sf"/>
</dbReference>
<reference evidence="4" key="1">
    <citation type="journal article" date="2014" name="Int. J. Syst. Evol. Microbiol.">
        <title>Complete genome sequence of Corynebacterium casei LMG S-19264T (=DSM 44701T), isolated from a smear-ripened cheese.</title>
        <authorList>
            <consortium name="US DOE Joint Genome Institute (JGI-PGF)"/>
            <person name="Walter F."/>
            <person name="Albersmeier A."/>
            <person name="Kalinowski J."/>
            <person name="Ruckert C."/>
        </authorList>
    </citation>
    <scope>NUCLEOTIDE SEQUENCE</scope>
    <source>
        <strain evidence="4">CGMCC 4.7403</strain>
    </source>
</reference>
<dbReference type="InterPro" id="IPR011600">
    <property type="entry name" value="Pept_C14_caspase"/>
</dbReference>
<proteinExistence type="predicted"/>
<dbReference type="Gene3D" id="3.30.565.10">
    <property type="entry name" value="Histidine kinase-like ATPase, C-terminal domain"/>
    <property type="match status" value="1"/>
</dbReference>
<gene>
    <name evidence="4" type="ORF">GCM10017771_39350</name>
</gene>
<comment type="caution">
    <text evidence="4">The sequence shown here is derived from an EMBL/GenBank/DDBJ whole genome shotgun (WGS) entry which is preliminary data.</text>
</comment>
<dbReference type="Gene3D" id="3.40.50.1460">
    <property type="match status" value="1"/>
</dbReference>
<dbReference type="RefSeq" id="WP_189783762.1">
    <property type="nucleotide sequence ID" value="NZ_BNAT01000012.1"/>
</dbReference>
<dbReference type="EMBL" id="BNAT01000012">
    <property type="protein sequence ID" value="GHH89294.1"/>
    <property type="molecule type" value="Genomic_DNA"/>
</dbReference>
<reference evidence="4" key="2">
    <citation type="submission" date="2020-09" db="EMBL/GenBank/DDBJ databases">
        <authorList>
            <person name="Sun Q."/>
            <person name="Zhou Y."/>
        </authorList>
    </citation>
    <scope>NUCLEOTIDE SEQUENCE</scope>
    <source>
        <strain evidence="4">CGMCC 4.7403</strain>
    </source>
</reference>
<dbReference type="InterPro" id="IPR056507">
    <property type="entry name" value="wHTH-HSP90_Na-assoc"/>
</dbReference>
<evidence type="ECO:0000259" key="1">
    <source>
        <dbReference type="Pfam" id="PF00656"/>
    </source>
</evidence>
<feature type="domain" description="Peptidase C14 caspase" evidence="1">
    <location>
        <begin position="5"/>
        <end position="229"/>
    </location>
</feature>
<dbReference type="InterPro" id="IPR020575">
    <property type="entry name" value="Hsp90_N"/>
</dbReference>
<dbReference type="Pfam" id="PF00656">
    <property type="entry name" value="Peptidase_C14"/>
    <property type="match status" value="1"/>
</dbReference>
<dbReference type="InterPro" id="IPR056506">
    <property type="entry name" value="iHD-CE"/>
</dbReference>
<keyword evidence="5" id="KW-1185">Reference proteome</keyword>
<protein>
    <recommendedName>
        <fullName evidence="6">Caspase domain-containing protein</fullName>
    </recommendedName>
</protein>
<dbReference type="PRINTS" id="PR00775">
    <property type="entry name" value="HEATSHOCK90"/>
</dbReference>
<evidence type="ECO:0000259" key="3">
    <source>
        <dbReference type="Pfam" id="PF24410"/>
    </source>
</evidence>
<dbReference type="GO" id="GO:0004197">
    <property type="term" value="F:cysteine-type endopeptidase activity"/>
    <property type="evidence" value="ECO:0007669"/>
    <property type="project" value="InterPro"/>
</dbReference>
<evidence type="ECO:0008006" key="6">
    <source>
        <dbReference type="Google" id="ProtNLM"/>
    </source>
</evidence>
<evidence type="ECO:0000313" key="4">
    <source>
        <dbReference type="EMBL" id="GHH89294.1"/>
    </source>
</evidence>
<name>A0A919GSH0_9ACTN</name>
<dbReference type="SUPFAM" id="SSF52129">
    <property type="entry name" value="Caspase-like"/>
    <property type="match status" value="1"/>
</dbReference>
<dbReference type="Pfam" id="PF24401">
    <property type="entry name" value="iHD-CE"/>
    <property type="match status" value="1"/>
</dbReference>
<sequence>MGESRQALIIAVPKYELSDHFEDLTETVGHDVELMSAALHSSGYSVELIGATPDESALGSRIRSAISRVCATAPEGGTVLIHFTGHGLSVDGADYLVPSDAQLTWATTPPRVDVESLIGLDLAKLLKGCHADTVLLTVDACRDADETASFGGPATNFPAGRDRIAVLFGCGPGQTCGSDERLGSNFTRALAEALHAESSPRTFPEVISHTVRRTAEFARAAREEQTPTPHYAPSGPQAIEEVELCAGRTLQEEWTLAVRDAELWAAVSCDDERRTELQQALVELTARCAKWCGTALAGVPDPWADDDFPVRVLKKGLRPLLAPSQTQGGPLLDGGEFAALAAAPFVREAVYAMGVKSAAAVAPFQLDPAIGGVARDSERVDLEHTFAAHSLLWRKGRELAGRGRREDATAVAAWLLRRHVSAKEELWDAYAPQLLAPLAKAMIGDDAPSARIGELTDELVSVCRQTALAPTQPYEGEREPSDTRWSLDELERPDGIPERWRPRELSWLLGVAGLLGGDLRQLPGVLVDNIGITDGLRPAEAVVSVRRLRWARDRLTKALDLSLDCPHPAIHAGLEALTGWVDDAVQNIRQYLAPAEPGDLLAHLPVRVTCRKLRPQYDTTTKSRAYGMPLMRFSLAEDEMRELLMGNRLYGDRTLALRELFQNALDACRYRQARLRYGKAAQKIPYTWAGEIVFRQGTDEQDRPYVECEDNGVGMGHETLRGTFARAGRRFEQSREFRREQAQWRRADPELRIYPNSRFGIGVFSYFMLADEISIWTRVTDEYGRADTGGGLRVDIASSGSLFRIRRSEEAQPVGGTRIRLYLQADDVDVAGELGKHIWRSDFAMRVEQDGETTRTWEEKKLYYFGDHTRPVEAGPDMWFVEGVGCLLADGVQVNPDTMLDSKSRSARAWLGEEGHRYPFSVEESREWHDTTRHPFGWVLDLRETHVPDISTNRNDLLAYDRSWVDERIYQACGDFRAPDWLTMEWLWAFGRLHPVAAVRLTEHLLARHARVTSRLGLNRNTVVELRKVGCFPLDSDLVALRKDFGNSLFSGFFRTESVTAWRAGVLRSEGVPLGKDVSALPIPETIEGYPEPQAWEVQVGGRHYELFASVREAALSPLPEEALTLGTVLRRLRRYAITGLRLPALSEPDAAHRMVLDSLDRRILLGYYIGGGLLSYTGLEPMTMTETFNRFSVDLELPLREAVRRARRFADAGFAMHVPETAAEPPADLVATQRDLYVLSWHPHLAPAGERSLRGRPSRREYEEVLDRYQWLGLPLEELPGEAIEPESAEPSEDEPVSVRTEEQRDEFRRAFGMSWYEENADLSLRQLAQASGMLALSVAEVAERYSDVFAWRNLRVPDLGDLADRTFTQLESDLLGGALDAWDSPHDARATRCPAPLADTAVTVCKVQETETEVVECLEGLAALGLVESEAPLLVHRWRCIPAGDWKLFPVDDLLAGSHVNYELRHEIPHAVREGITLLYVFSVSAYAETSVDEARSRLRSLGPLLGLDTSPLAIRLDASVASARPTDADVNACCDTDDSRLRWLQPTAARLVAHALAAGGTLGESLALLSRYAPLGALWTEPENSGHGDEWRDHRPTVHDNALFQSDLVGRHPVGPLELLRVAARFGWCIDHAWDRVALYRLFGVELLVERPEFDAVPTWRDLILLTEYYTGSAPALTGEVTPERIAVAARELEKPTSWVHDRLSLYASMFDLVLPPDCPAEPAAMPTPENYPSDSE</sequence>
<evidence type="ECO:0000313" key="5">
    <source>
        <dbReference type="Proteomes" id="UP000603227"/>
    </source>
</evidence>
<evidence type="ECO:0000259" key="2">
    <source>
        <dbReference type="Pfam" id="PF24401"/>
    </source>
</evidence>
<feature type="domain" description="wHTH-Hsp90 Na associated" evidence="3">
    <location>
        <begin position="1660"/>
        <end position="1710"/>
    </location>
</feature>
<dbReference type="Proteomes" id="UP000603227">
    <property type="component" value="Unassembled WGS sequence"/>
</dbReference>
<dbReference type="GO" id="GO:0006508">
    <property type="term" value="P:proteolysis"/>
    <property type="evidence" value="ECO:0007669"/>
    <property type="project" value="InterPro"/>
</dbReference>
<dbReference type="Pfam" id="PF24410">
    <property type="entry name" value="wHTH-HSP90_Na-assoc"/>
    <property type="match status" value="1"/>
</dbReference>
<accession>A0A919GSH0</accession>